<dbReference type="Proteomes" id="UP000267029">
    <property type="component" value="Unassembled WGS sequence"/>
</dbReference>
<reference evidence="4" key="2">
    <citation type="submission" date="2019-11" db="UniProtKB">
        <authorList>
            <consortium name="WormBaseParasite"/>
        </authorList>
    </citation>
    <scope>IDENTIFICATION</scope>
</reference>
<dbReference type="AlphaFoldDB" id="A0A0R3U9H1"/>
<feature type="region of interest" description="Disordered" evidence="1">
    <location>
        <begin position="201"/>
        <end position="226"/>
    </location>
</feature>
<gene>
    <name evidence="2" type="ORF">MCOS_LOCUS3570</name>
</gene>
<proteinExistence type="predicted"/>
<dbReference type="EMBL" id="UXSR01000855">
    <property type="protein sequence ID" value="VDD77567.1"/>
    <property type="molecule type" value="Genomic_DNA"/>
</dbReference>
<sequence length="300" mass="33099">MSQHKRGSHDSLSPEECERLVLSPPPVAFNPEKLKEFVSVNRALSAKRSLHSVNTNESTPVLPRHASIAWSHSEFDSKFKRYESELKSAVVPGGPQESDLKRNYQVSLNTAEKETSSSPVADSSEHAEDVSSTQLKKSGSIVRGKSSWKRLLCCVSAHTPIPEEQNRNILRPVSSRGESVQFAEDAPEVSTKITKSSKLSSLFKKKHRNGGPSPSPVKLRSVHKSPQIADERLKTPAPTLLVTRHNDPTVINETNHTHIEENGVAGCHLNVDDRISESTNSRDSIRSDDSYLGPIDQVSF</sequence>
<feature type="region of interest" description="Disordered" evidence="1">
    <location>
        <begin position="278"/>
        <end position="300"/>
    </location>
</feature>
<dbReference type="STRING" id="53468.A0A0R3U9H1"/>
<protein>
    <submittedName>
        <fullName evidence="4">Membrane associated ring-CH-type finger 10</fullName>
    </submittedName>
</protein>
<evidence type="ECO:0000313" key="4">
    <source>
        <dbReference type="WBParaSite" id="MCU_011227-RA"/>
    </source>
</evidence>
<dbReference type="OrthoDB" id="277011at2759"/>
<accession>A0A0R3U9H1</accession>
<evidence type="ECO:0000313" key="3">
    <source>
        <dbReference type="Proteomes" id="UP000267029"/>
    </source>
</evidence>
<keyword evidence="3" id="KW-1185">Reference proteome</keyword>
<name>A0A0R3U9H1_MESCO</name>
<evidence type="ECO:0000256" key="1">
    <source>
        <dbReference type="SAM" id="MobiDB-lite"/>
    </source>
</evidence>
<dbReference type="WBParaSite" id="MCU_011227-RA">
    <property type="protein sequence ID" value="MCU_011227-RA"/>
    <property type="gene ID" value="MCU_011227"/>
</dbReference>
<organism evidence="2 3">
    <name type="scientific">Mesocestoides corti</name>
    <name type="common">Flatworm</name>
    <dbReference type="NCBI Taxonomy" id="53468"/>
    <lineage>
        <taxon>Eukaryota</taxon>
        <taxon>Metazoa</taxon>
        <taxon>Spiralia</taxon>
        <taxon>Lophotrochozoa</taxon>
        <taxon>Platyhelminthes</taxon>
        <taxon>Cestoda</taxon>
        <taxon>Eucestoda</taxon>
        <taxon>Cyclophyllidea</taxon>
        <taxon>Mesocestoididae</taxon>
        <taxon>Mesocestoides</taxon>
    </lineage>
</organism>
<reference evidence="2 3" key="1">
    <citation type="submission" date="2018-10" db="EMBL/GenBank/DDBJ databases">
        <authorList>
            <consortium name="Pathogen Informatics"/>
        </authorList>
    </citation>
    <scope>NUCLEOTIDE SEQUENCE [LARGE SCALE GENOMIC DNA]</scope>
</reference>
<feature type="region of interest" description="Disordered" evidence="1">
    <location>
        <begin position="89"/>
        <end position="139"/>
    </location>
</feature>
<evidence type="ECO:0000313" key="2">
    <source>
        <dbReference type="EMBL" id="VDD77567.1"/>
    </source>
</evidence>
<feature type="compositionally biased region" description="Polar residues" evidence="1">
    <location>
        <begin position="104"/>
        <end position="121"/>
    </location>
</feature>